<feature type="region of interest" description="Disordered" evidence="1">
    <location>
        <begin position="1"/>
        <end position="119"/>
    </location>
</feature>
<feature type="compositionally biased region" description="Basic and acidic residues" evidence="1">
    <location>
        <begin position="19"/>
        <end position="38"/>
    </location>
</feature>
<feature type="domain" description="BMERB" evidence="2">
    <location>
        <begin position="116"/>
        <end position="264"/>
    </location>
</feature>
<proteinExistence type="predicted"/>
<evidence type="ECO:0000313" key="3">
    <source>
        <dbReference type="EMBL" id="KAL3285153.1"/>
    </source>
</evidence>
<sequence>MDLFSKKSPKGLFSKISPKTKDTSKDKTALNKDAKVKSFSEILPQRSSPEVPPPVPPLPLCYTEQLLRNSEESSEDEFKNTKRSSCETLDGPGLLDDSISSLPGKHSHKKSRRSVREAQLKRHRMAQEIQRKLEETEVKTKELEERGVMIEKTLRGEDNQGSSKQESELLQEWFDIMRDRTELRRYEKELMIRAQELELEDRHARLQHQLRKRLKEENKTEEDKEIDYKIVNEMLEIVSKRDSLIALLEEDRLRYQSEDRDFEEQMLAKDLYVTPKWKNNDK</sequence>
<evidence type="ECO:0000259" key="2">
    <source>
        <dbReference type="PROSITE" id="PS51848"/>
    </source>
</evidence>
<keyword evidence="4" id="KW-1185">Reference proteome</keyword>
<dbReference type="EMBL" id="JABFTP020000165">
    <property type="protein sequence ID" value="KAL3285153.1"/>
    <property type="molecule type" value="Genomic_DNA"/>
</dbReference>
<accession>A0ABD2P2R1</accession>
<reference evidence="3 4" key="1">
    <citation type="journal article" date="2021" name="BMC Biol.">
        <title>Horizontally acquired antibacterial genes associated with adaptive radiation of ladybird beetles.</title>
        <authorList>
            <person name="Li H.S."/>
            <person name="Tang X.F."/>
            <person name="Huang Y.H."/>
            <person name="Xu Z.Y."/>
            <person name="Chen M.L."/>
            <person name="Du X.Y."/>
            <person name="Qiu B.Y."/>
            <person name="Chen P.T."/>
            <person name="Zhang W."/>
            <person name="Slipinski A."/>
            <person name="Escalona H.E."/>
            <person name="Waterhouse R.M."/>
            <person name="Zwick A."/>
            <person name="Pang H."/>
        </authorList>
    </citation>
    <scope>NUCLEOTIDE SEQUENCE [LARGE SCALE GENOMIC DNA]</scope>
    <source>
        <strain evidence="3">SYSU2018</strain>
    </source>
</reference>
<evidence type="ECO:0000313" key="4">
    <source>
        <dbReference type="Proteomes" id="UP001516400"/>
    </source>
</evidence>
<dbReference type="AlphaFoldDB" id="A0ABD2P2R1"/>
<dbReference type="InterPro" id="IPR050540">
    <property type="entry name" value="F-actin_Monoox_Mical"/>
</dbReference>
<dbReference type="PANTHER" id="PTHR23167">
    <property type="entry name" value="CALPONIN HOMOLOGY DOMAIN-CONTAINING PROTEIN DDB_G0272472-RELATED"/>
    <property type="match status" value="1"/>
</dbReference>
<gene>
    <name evidence="3" type="ORF">HHI36_019274</name>
</gene>
<name>A0ABD2P2R1_9CUCU</name>
<evidence type="ECO:0000256" key="1">
    <source>
        <dbReference type="SAM" id="MobiDB-lite"/>
    </source>
</evidence>
<feature type="compositionally biased region" description="Pro residues" evidence="1">
    <location>
        <begin position="50"/>
        <end position="59"/>
    </location>
</feature>
<dbReference type="PANTHER" id="PTHR23167:SF54">
    <property type="entry name" value="[F-ACTIN]-MONOOXYGENASE MICAL"/>
    <property type="match status" value="1"/>
</dbReference>
<dbReference type="InterPro" id="IPR022735">
    <property type="entry name" value="bMERB_dom"/>
</dbReference>
<dbReference type="SMART" id="SM01203">
    <property type="entry name" value="DUF3585"/>
    <property type="match status" value="1"/>
</dbReference>
<protein>
    <recommendedName>
        <fullName evidence="2">BMERB domain-containing protein</fullName>
    </recommendedName>
</protein>
<dbReference type="Proteomes" id="UP001516400">
    <property type="component" value="Unassembled WGS sequence"/>
</dbReference>
<dbReference type="PROSITE" id="PS51848">
    <property type="entry name" value="BMERB"/>
    <property type="match status" value="1"/>
</dbReference>
<organism evidence="3 4">
    <name type="scientific">Cryptolaemus montrouzieri</name>
    <dbReference type="NCBI Taxonomy" id="559131"/>
    <lineage>
        <taxon>Eukaryota</taxon>
        <taxon>Metazoa</taxon>
        <taxon>Ecdysozoa</taxon>
        <taxon>Arthropoda</taxon>
        <taxon>Hexapoda</taxon>
        <taxon>Insecta</taxon>
        <taxon>Pterygota</taxon>
        <taxon>Neoptera</taxon>
        <taxon>Endopterygota</taxon>
        <taxon>Coleoptera</taxon>
        <taxon>Polyphaga</taxon>
        <taxon>Cucujiformia</taxon>
        <taxon>Coccinelloidea</taxon>
        <taxon>Coccinellidae</taxon>
        <taxon>Scymninae</taxon>
        <taxon>Scymnini</taxon>
        <taxon>Cryptolaemus</taxon>
    </lineage>
</organism>
<dbReference type="Pfam" id="PF12130">
    <property type="entry name" value="bMERB_dom"/>
    <property type="match status" value="1"/>
</dbReference>
<comment type="caution">
    <text evidence="3">The sequence shown here is derived from an EMBL/GenBank/DDBJ whole genome shotgun (WGS) entry which is preliminary data.</text>
</comment>